<evidence type="ECO:0000313" key="8">
    <source>
        <dbReference type="Proteomes" id="UP000292373"/>
    </source>
</evidence>
<dbReference type="RefSeq" id="WP_131167039.1">
    <property type="nucleotide sequence ID" value="NZ_SDMQ01000002.1"/>
</dbReference>
<dbReference type="InterPro" id="IPR013324">
    <property type="entry name" value="RNA_pol_sigma_r3/r4-like"/>
</dbReference>
<dbReference type="Proteomes" id="UP000292373">
    <property type="component" value="Unassembled WGS sequence"/>
</dbReference>
<evidence type="ECO:0000256" key="2">
    <source>
        <dbReference type="ARBA" id="ARBA00023015"/>
    </source>
</evidence>
<dbReference type="CDD" id="cd06171">
    <property type="entry name" value="Sigma70_r4"/>
    <property type="match status" value="1"/>
</dbReference>
<keyword evidence="2" id="KW-0805">Transcription regulation</keyword>
<sequence>MSSAVGFPGGRAADEAWLRAVYDAQWAPLVRLAGLLLGDTERADEIAQDAIVATYQRRARLGDEVPVAYLRQCVVNACRSVQRHRSVQRRKLVPLFQERVEPERPDHVSERDDERTRMMAALRSLPQRQQEVLVLRFNGQLSEAEIADALGVSRGAVKSHAHRGLAALRARLDDEGDLR</sequence>
<feature type="domain" description="RNA polymerase sigma factor 70 region 4 type 2" evidence="6">
    <location>
        <begin position="117"/>
        <end position="168"/>
    </location>
</feature>
<dbReference type="GO" id="GO:0006352">
    <property type="term" value="P:DNA-templated transcription initiation"/>
    <property type="evidence" value="ECO:0007669"/>
    <property type="project" value="InterPro"/>
</dbReference>
<dbReference type="InterPro" id="IPR014284">
    <property type="entry name" value="RNA_pol_sigma-70_dom"/>
</dbReference>
<evidence type="ECO:0000313" key="7">
    <source>
        <dbReference type="EMBL" id="TBT87253.1"/>
    </source>
</evidence>
<evidence type="ECO:0000256" key="1">
    <source>
        <dbReference type="ARBA" id="ARBA00010641"/>
    </source>
</evidence>
<dbReference type="SUPFAM" id="SSF88659">
    <property type="entry name" value="Sigma3 and sigma4 domains of RNA polymerase sigma factors"/>
    <property type="match status" value="1"/>
</dbReference>
<dbReference type="Pfam" id="PF08281">
    <property type="entry name" value="Sigma70_r4_2"/>
    <property type="match status" value="1"/>
</dbReference>
<dbReference type="OrthoDB" id="2046835at2"/>
<protein>
    <submittedName>
        <fullName evidence="7">SigE family RNA polymerase sigma factor</fullName>
    </submittedName>
</protein>
<comment type="similarity">
    <text evidence="1">Belongs to the sigma-70 factor family. ECF subfamily.</text>
</comment>
<dbReference type="InterPro" id="IPR036388">
    <property type="entry name" value="WH-like_DNA-bd_sf"/>
</dbReference>
<organism evidence="7 8">
    <name type="scientific">Propioniciclava sinopodophylli</name>
    <dbReference type="NCBI Taxonomy" id="1837344"/>
    <lineage>
        <taxon>Bacteria</taxon>
        <taxon>Bacillati</taxon>
        <taxon>Actinomycetota</taxon>
        <taxon>Actinomycetes</taxon>
        <taxon>Propionibacteriales</taxon>
        <taxon>Propionibacteriaceae</taxon>
        <taxon>Propioniciclava</taxon>
    </lineage>
</organism>
<proteinExistence type="inferred from homology"/>
<evidence type="ECO:0000256" key="5">
    <source>
        <dbReference type="ARBA" id="ARBA00023163"/>
    </source>
</evidence>
<dbReference type="GO" id="GO:0016987">
    <property type="term" value="F:sigma factor activity"/>
    <property type="evidence" value="ECO:0007669"/>
    <property type="project" value="UniProtKB-KW"/>
</dbReference>
<keyword evidence="5" id="KW-0804">Transcription</keyword>
<dbReference type="InterPro" id="IPR013249">
    <property type="entry name" value="RNA_pol_sigma70_r4_t2"/>
</dbReference>
<dbReference type="PANTHER" id="PTHR43133">
    <property type="entry name" value="RNA POLYMERASE ECF-TYPE SIGMA FACTO"/>
    <property type="match status" value="1"/>
</dbReference>
<evidence type="ECO:0000256" key="4">
    <source>
        <dbReference type="ARBA" id="ARBA00023125"/>
    </source>
</evidence>
<dbReference type="Gene3D" id="1.10.1740.10">
    <property type="match status" value="1"/>
</dbReference>
<keyword evidence="3" id="KW-0731">Sigma factor</keyword>
<keyword evidence="8" id="KW-1185">Reference proteome</keyword>
<keyword evidence="4" id="KW-0238">DNA-binding</keyword>
<dbReference type="InterPro" id="IPR013325">
    <property type="entry name" value="RNA_pol_sigma_r2"/>
</dbReference>
<dbReference type="PANTHER" id="PTHR43133:SF50">
    <property type="entry name" value="ECF RNA POLYMERASE SIGMA FACTOR SIGM"/>
    <property type="match status" value="1"/>
</dbReference>
<dbReference type="EMBL" id="SDMQ01000002">
    <property type="protein sequence ID" value="TBT87253.1"/>
    <property type="molecule type" value="Genomic_DNA"/>
</dbReference>
<gene>
    <name evidence="7" type="ORF">ET989_02770</name>
</gene>
<evidence type="ECO:0000259" key="6">
    <source>
        <dbReference type="Pfam" id="PF08281"/>
    </source>
</evidence>
<reference evidence="7 8" key="1">
    <citation type="submission" date="2019-01" db="EMBL/GenBank/DDBJ databases">
        <title>Lactibacter flavus gen. nov., sp. nov., a novel bacterium of the family Propionibacteriaceae isolated from raw milk and dairy products.</title>
        <authorList>
            <person name="Huptas C."/>
            <person name="Wenning M."/>
            <person name="Breitenwieser F."/>
            <person name="Doll E."/>
            <person name="Von Neubeck M."/>
            <person name="Busse H.-J."/>
            <person name="Scherer S."/>
        </authorList>
    </citation>
    <scope>NUCLEOTIDE SEQUENCE [LARGE SCALE GENOMIC DNA]</scope>
    <source>
        <strain evidence="7 8">KCTC 33808</strain>
    </source>
</reference>
<dbReference type="Gene3D" id="1.10.10.10">
    <property type="entry name" value="Winged helix-like DNA-binding domain superfamily/Winged helix DNA-binding domain"/>
    <property type="match status" value="1"/>
</dbReference>
<dbReference type="AlphaFoldDB" id="A0A4Q9KFS0"/>
<dbReference type="NCBIfam" id="TIGR02937">
    <property type="entry name" value="sigma70-ECF"/>
    <property type="match status" value="1"/>
</dbReference>
<dbReference type="SUPFAM" id="SSF88946">
    <property type="entry name" value="Sigma2 domain of RNA polymerase sigma factors"/>
    <property type="match status" value="1"/>
</dbReference>
<comment type="caution">
    <text evidence="7">The sequence shown here is derived from an EMBL/GenBank/DDBJ whole genome shotgun (WGS) entry which is preliminary data.</text>
</comment>
<dbReference type="GO" id="GO:0003677">
    <property type="term" value="F:DNA binding"/>
    <property type="evidence" value="ECO:0007669"/>
    <property type="project" value="UniProtKB-KW"/>
</dbReference>
<name>A0A4Q9KFS0_9ACTN</name>
<evidence type="ECO:0000256" key="3">
    <source>
        <dbReference type="ARBA" id="ARBA00023082"/>
    </source>
</evidence>
<accession>A0A4Q9KFS0</accession>
<dbReference type="InterPro" id="IPR039425">
    <property type="entry name" value="RNA_pol_sigma-70-like"/>
</dbReference>